<dbReference type="GO" id="GO:0005524">
    <property type="term" value="F:ATP binding"/>
    <property type="evidence" value="ECO:0007669"/>
    <property type="project" value="UniProtKB-UniRule"/>
</dbReference>
<feature type="domain" description="Biotin carboxylation" evidence="12">
    <location>
        <begin position="1"/>
        <end position="408"/>
    </location>
</feature>
<dbReference type="GO" id="GO:0004485">
    <property type="term" value="F:methylcrotonoyl-CoA carboxylase activity"/>
    <property type="evidence" value="ECO:0007669"/>
    <property type="project" value="TreeGrafter"/>
</dbReference>
<dbReference type="SUPFAM" id="SSF56059">
    <property type="entry name" value="Glutathione synthetase ATP-binding domain-like"/>
    <property type="match status" value="1"/>
</dbReference>
<dbReference type="PANTHER" id="PTHR18866:SF33">
    <property type="entry name" value="METHYLCROTONOYL-COA CARBOXYLASE SUBUNIT ALPHA, MITOCHONDRIAL-RELATED"/>
    <property type="match status" value="1"/>
</dbReference>
<dbReference type="InterPro" id="IPR001882">
    <property type="entry name" value="Biotin_BS"/>
</dbReference>
<dbReference type="InterPro" id="IPR005481">
    <property type="entry name" value="BC-like_N"/>
</dbReference>
<evidence type="ECO:0000256" key="3">
    <source>
        <dbReference type="ARBA" id="ARBA00022598"/>
    </source>
</evidence>
<dbReference type="InterPro" id="IPR005482">
    <property type="entry name" value="Biotin_COase_C"/>
</dbReference>
<dbReference type="PROSITE" id="PS50979">
    <property type="entry name" value="BC"/>
    <property type="match status" value="1"/>
</dbReference>
<evidence type="ECO:0000259" key="10">
    <source>
        <dbReference type="PROSITE" id="PS50968"/>
    </source>
</evidence>
<dbReference type="SUPFAM" id="SSF51246">
    <property type="entry name" value="Rudiment single hybrid motif"/>
    <property type="match status" value="1"/>
</dbReference>
<dbReference type="Pfam" id="PF00289">
    <property type="entry name" value="Biotin_carb_N"/>
    <property type="match status" value="1"/>
</dbReference>
<accession>A0A7S4I2P4</accession>
<keyword evidence="8" id="KW-0092">Biotin</keyword>
<keyword evidence="3" id="KW-0436">Ligase</keyword>
<dbReference type="SMART" id="SM00878">
    <property type="entry name" value="Biotin_carb_C"/>
    <property type="match status" value="1"/>
</dbReference>
<comment type="subcellular location">
    <subcellularLocation>
        <location evidence="2">Mitochondrion matrix</location>
    </subcellularLocation>
</comment>
<dbReference type="FunFam" id="3.30.1490.20:FF:000003">
    <property type="entry name" value="acetyl-CoA carboxylase isoform X1"/>
    <property type="match status" value="1"/>
</dbReference>
<evidence type="ECO:0000256" key="5">
    <source>
        <dbReference type="ARBA" id="ARBA00022840"/>
    </source>
</evidence>
<dbReference type="FunFam" id="3.30.470.20:FF:000028">
    <property type="entry name" value="Methylcrotonoyl-CoA carboxylase subunit alpha, mitochondrial"/>
    <property type="match status" value="1"/>
</dbReference>
<dbReference type="InterPro" id="IPR005479">
    <property type="entry name" value="CPAse_ATP-bd"/>
</dbReference>
<dbReference type="Pfam" id="PF02786">
    <property type="entry name" value="CPSase_L_D2"/>
    <property type="match status" value="1"/>
</dbReference>
<dbReference type="PROSITE" id="PS00188">
    <property type="entry name" value="BIOTIN"/>
    <property type="match status" value="1"/>
</dbReference>
<dbReference type="PROSITE" id="PS50975">
    <property type="entry name" value="ATP_GRASP"/>
    <property type="match status" value="1"/>
</dbReference>
<dbReference type="Pfam" id="PF02785">
    <property type="entry name" value="Biotin_carb_C"/>
    <property type="match status" value="1"/>
</dbReference>
<dbReference type="InterPro" id="IPR011761">
    <property type="entry name" value="ATP-grasp"/>
</dbReference>
<evidence type="ECO:0000259" key="12">
    <source>
        <dbReference type="PROSITE" id="PS50979"/>
    </source>
</evidence>
<feature type="domain" description="Lipoyl-binding" evidence="10">
    <location>
        <begin position="539"/>
        <end position="615"/>
    </location>
</feature>
<organism evidence="13">
    <name type="scientific">Vannella robusta</name>
    <dbReference type="NCBI Taxonomy" id="1487602"/>
    <lineage>
        <taxon>Eukaryota</taxon>
        <taxon>Amoebozoa</taxon>
        <taxon>Discosea</taxon>
        <taxon>Flabellinia</taxon>
        <taxon>Vannellidae</taxon>
        <taxon>Vannella</taxon>
    </lineage>
</organism>
<dbReference type="Gene3D" id="2.40.50.100">
    <property type="match status" value="1"/>
</dbReference>
<dbReference type="GO" id="GO:0046872">
    <property type="term" value="F:metal ion binding"/>
    <property type="evidence" value="ECO:0007669"/>
    <property type="project" value="InterPro"/>
</dbReference>
<evidence type="ECO:0000256" key="2">
    <source>
        <dbReference type="ARBA" id="ARBA00004305"/>
    </source>
</evidence>
<dbReference type="Pfam" id="PF00364">
    <property type="entry name" value="Biotin_lipoyl"/>
    <property type="match status" value="1"/>
</dbReference>
<dbReference type="InterPro" id="IPR016185">
    <property type="entry name" value="PreATP-grasp_dom_sf"/>
</dbReference>
<dbReference type="GO" id="GO:0005759">
    <property type="term" value="C:mitochondrial matrix"/>
    <property type="evidence" value="ECO:0007669"/>
    <property type="project" value="UniProtKB-SubCell"/>
</dbReference>
<evidence type="ECO:0000256" key="4">
    <source>
        <dbReference type="ARBA" id="ARBA00022741"/>
    </source>
</evidence>
<dbReference type="Gene3D" id="3.30.470.20">
    <property type="entry name" value="ATP-grasp fold, B domain"/>
    <property type="match status" value="1"/>
</dbReference>
<dbReference type="FunFam" id="2.40.50.100:FF:000003">
    <property type="entry name" value="Acetyl-CoA carboxylase biotin carboxyl carrier protein"/>
    <property type="match status" value="1"/>
</dbReference>
<gene>
    <name evidence="13" type="ORF">VSP0166_LOCUS7534</name>
</gene>
<keyword evidence="5 9" id="KW-0067">ATP-binding</keyword>
<dbReference type="EMBL" id="HBKP01010672">
    <property type="protein sequence ID" value="CAE2216877.1"/>
    <property type="molecule type" value="Transcribed_RNA"/>
</dbReference>
<name>A0A7S4I2P4_9EUKA</name>
<dbReference type="SUPFAM" id="SSF51230">
    <property type="entry name" value="Single hybrid motif"/>
    <property type="match status" value="1"/>
</dbReference>
<evidence type="ECO:0000259" key="11">
    <source>
        <dbReference type="PROSITE" id="PS50975"/>
    </source>
</evidence>
<dbReference type="PROSITE" id="PS00867">
    <property type="entry name" value="CPSASE_2"/>
    <property type="match status" value="1"/>
</dbReference>
<evidence type="ECO:0008006" key="14">
    <source>
        <dbReference type="Google" id="ProtNLM"/>
    </source>
</evidence>
<dbReference type="CDD" id="cd06850">
    <property type="entry name" value="biotinyl_domain"/>
    <property type="match status" value="1"/>
</dbReference>
<dbReference type="Gene3D" id="3.30.700.40">
    <property type="match status" value="1"/>
</dbReference>
<evidence type="ECO:0000256" key="8">
    <source>
        <dbReference type="ARBA" id="ARBA00023267"/>
    </source>
</evidence>
<evidence type="ECO:0000313" key="13">
    <source>
        <dbReference type="EMBL" id="CAE2216877.1"/>
    </source>
</evidence>
<evidence type="ECO:0000256" key="7">
    <source>
        <dbReference type="ARBA" id="ARBA00023128"/>
    </source>
</evidence>
<proteinExistence type="predicted"/>
<dbReference type="PANTHER" id="PTHR18866">
    <property type="entry name" value="CARBOXYLASE:PYRUVATE/ACETYL-COA/PROPIONYL-COA CARBOXYLASE"/>
    <property type="match status" value="1"/>
</dbReference>
<dbReference type="InterPro" id="IPR050856">
    <property type="entry name" value="Biotin_carboxylase_complex"/>
</dbReference>
<dbReference type="AlphaFoldDB" id="A0A7S4I2P4"/>
<sequence>MHVKMADEAFYIGKPPAKESYLLGDSIIDIAKKCGAKAIHPGYGFLSENAEFAEKCKENGVVFIGPPASAIRSMGSKSASKHIMQEANVPVVPGYHGDDQSIETLQSEADKIGYPVLIKAWMGGGGKGMKIVNDKKDFVSAVESARREAVSSFGDDRVLVEKYLVRPRHIEVQVFADEHGNCVYVFERDCSVQRRHQKVVEEAPAPGMTEAKRKEMGEAAVNAAKAVGYTGAGTVEFIVDEDGSFYFMEMNTRLQVEHPVSEMISKQDLVEWQLSSSSGNPLPLSQDQLQIHGHALEARIYAENPDTDFLPGTGKISFMQTPQESEHVRIDTGIRMGDEVSVFYDPMIAKLIVWDKDRASCIRRMFDALGEYKIVGLTTNISFLKKVITHDAFKSGNVDTKFIEEHKDKLLTSKERIPSSSLAIASLYSLLRETTPNAPNPWNYLSNRRFNHNFTRKLQFKQGEELLDVQISCDSISSDWMVTIGDETLRVNASLLDDNTISAEVQNHSTRATVVHKDNSLFIFHNDDVHELTIPEPSFTSSSVSSGSLLSPMPGRVIKVNVTEGQEVQEGDCLMIMEAMKMEHQIKAASAGTVSNVFFKVGDLVEAKKVLIEVKGTEDE</sequence>
<evidence type="ECO:0000256" key="6">
    <source>
        <dbReference type="ARBA" id="ARBA00022946"/>
    </source>
</evidence>
<dbReference type="SUPFAM" id="SSF52440">
    <property type="entry name" value="PreATP-grasp domain"/>
    <property type="match status" value="1"/>
</dbReference>
<keyword evidence="6" id="KW-0809">Transit peptide</keyword>
<keyword evidence="4 9" id="KW-0547">Nucleotide-binding</keyword>
<dbReference type="InterPro" id="IPR011764">
    <property type="entry name" value="Biotin_carboxylation_dom"/>
</dbReference>
<dbReference type="PROSITE" id="PS50968">
    <property type="entry name" value="BIOTINYL_LIPOYL"/>
    <property type="match status" value="1"/>
</dbReference>
<keyword evidence="7" id="KW-0496">Mitochondrion</keyword>
<feature type="domain" description="ATP-grasp" evidence="11">
    <location>
        <begin position="81"/>
        <end position="278"/>
    </location>
</feature>
<dbReference type="InterPro" id="IPR011054">
    <property type="entry name" value="Rudment_hybrid_motif"/>
</dbReference>
<evidence type="ECO:0000256" key="9">
    <source>
        <dbReference type="PROSITE-ProRule" id="PRU00409"/>
    </source>
</evidence>
<dbReference type="Gene3D" id="3.30.1490.20">
    <property type="entry name" value="ATP-grasp fold, A domain"/>
    <property type="match status" value="1"/>
</dbReference>
<reference evidence="13" key="1">
    <citation type="submission" date="2021-01" db="EMBL/GenBank/DDBJ databases">
        <authorList>
            <person name="Corre E."/>
            <person name="Pelletier E."/>
            <person name="Niang G."/>
            <person name="Scheremetjew M."/>
            <person name="Finn R."/>
            <person name="Kale V."/>
            <person name="Holt S."/>
            <person name="Cochrane G."/>
            <person name="Meng A."/>
            <person name="Brown T."/>
            <person name="Cohen L."/>
        </authorList>
    </citation>
    <scope>NUCLEOTIDE SEQUENCE</scope>
    <source>
        <strain evidence="13">DIVA3 518/3/11/1/6</strain>
    </source>
</reference>
<protein>
    <recommendedName>
        <fullName evidence="14">Methylcrotonoyl-CoA carboxylase subunit alpha, mitochondrial</fullName>
    </recommendedName>
</protein>
<comment type="cofactor">
    <cofactor evidence="1">
        <name>biotin</name>
        <dbReference type="ChEBI" id="CHEBI:57586"/>
    </cofactor>
</comment>
<dbReference type="InterPro" id="IPR013815">
    <property type="entry name" value="ATP_grasp_subdomain_1"/>
</dbReference>
<dbReference type="InterPro" id="IPR000089">
    <property type="entry name" value="Biotin_lipoyl"/>
</dbReference>
<evidence type="ECO:0000256" key="1">
    <source>
        <dbReference type="ARBA" id="ARBA00001953"/>
    </source>
</evidence>
<dbReference type="InterPro" id="IPR011053">
    <property type="entry name" value="Single_hybrid_motif"/>
</dbReference>
<dbReference type="Gene3D" id="3.40.50.20">
    <property type="match status" value="1"/>
</dbReference>